<evidence type="ECO:0000313" key="7">
    <source>
        <dbReference type="Proteomes" id="UP000092584"/>
    </source>
</evidence>
<keyword evidence="7" id="KW-1185">Reference proteome</keyword>
<dbReference type="GO" id="GO:0009055">
    <property type="term" value="F:electron transfer activity"/>
    <property type="evidence" value="ECO:0007669"/>
    <property type="project" value="InterPro"/>
</dbReference>
<dbReference type="InterPro" id="IPR036909">
    <property type="entry name" value="Cyt_c-like_dom_sf"/>
</dbReference>
<keyword evidence="1 4" id="KW-0349">Heme</keyword>
<evidence type="ECO:0000256" key="1">
    <source>
        <dbReference type="ARBA" id="ARBA00022617"/>
    </source>
</evidence>
<protein>
    <submittedName>
        <fullName evidence="6">Cytochrome C</fullName>
    </submittedName>
</protein>
<proteinExistence type="predicted"/>
<evidence type="ECO:0000256" key="2">
    <source>
        <dbReference type="ARBA" id="ARBA00022723"/>
    </source>
</evidence>
<dbReference type="InterPro" id="IPR009056">
    <property type="entry name" value="Cyt_c-like_dom"/>
</dbReference>
<evidence type="ECO:0000256" key="4">
    <source>
        <dbReference type="PROSITE-ProRule" id="PRU00433"/>
    </source>
</evidence>
<comment type="caution">
    <text evidence="6">The sequence shown here is derived from an EMBL/GenBank/DDBJ whole genome shotgun (WGS) entry which is preliminary data.</text>
</comment>
<organism evidence="6 7">
    <name type="scientific">Polaribacter vadi</name>
    <dbReference type="NCBI Taxonomy" id="1774273"/>
    <lineage>
        <taxon>Bacteria</taxon>
        <taxon>Pseudomonadati</taxon>
        <taxon>Bacteroidota</taxon>
        <taxon>Flavobacteriia</taxon>
        <taxon>Flavobacteriales</taxon>
        <taxon>Flavobacteriaceae</taxon>
    </lineage>
</organism>
<dbReference type="KEGG" id="pob:LPB03_05565"/>
<dbReference type="Proteomes" id="UP000092584">
    <property type="component" value="Unassembled WGS sequence"/>
</dbReference>
<name>A0A1B8TYQ6_9FLAO</name>
<sequence>MFSFTKKEDSYTEINQDSKFTESIKRGKEVYTDMCISCHMANGEGLPKVYPPLAKSDYLMEKREASISAIKYGLKGKIVVNGITYKNMMSRLGLLDDEVADVMNYITNSWGNKNSKMITIEEVKAVSKK</sequence>
<dbReference type="SUPFAM" id="SSF46626">
    <property type="entry name" value="Cytochrome c"/>
    <property type="match status" value="1"/>
</dbReference>
<evidence type="ECO:0000256" key="3">
    <source>
        <dbReference type="ARBA" id="ARBA00023004"/>
    </source>
</evidence>
<dbReference type="PANTHER" id="PTHR35008:SF8">
    <property type="entry name" value="ALCOHOL DEHYDROGENASE CYTOCHROME C SUBUNIT"/>
    <property type="match status" value="1"/>
</dbReference>
<evidence type="ECO:0000313" key="6">
    <source>
        <dbReference type="EMBL" id="OBY64619.1"/>
    </source>
</evidence>
<evidence type="ECO:0000259" key="5">
    <source>
        <dbReference type="PROSITE" id="PS51007"/>
    </source>
</evidence>
<gene>
    <name evidence="6" type="ORF">LPB3_06930</name>
</gene>
<dbReference type="GO" id="GO:0020037">
    <property type="term" value="F:heme binding"/>
    <property type="evidence" value="ECO:0007669"/>
    <property type="project" value="InterPro"/>
</dbReference>
<dbReference type="GO" id="GO:0046872">
    <property type="term" value="F:metal ion binding"/>
    <property type="evidence" value="ECO:0007669"/>
    <property type="project" value="UniProtKB-KW"/>
</dbReference>
<keyword evidence="3 4" id="KW-0408">Iron</keyword>
<dbReference type="STRING" id="1774273.LPB03_05565"/>
<dbReference type="InterPro" id="IPR051459">
    <property type="entry name" value="Cytochrome_c-type_DH"/>
</dbReference>
<dbReference type="Pfam" id="PF00034">
    <property type="entry name" value="Cytochrom_C"/>
    <property type="match status" value="1"/>
</dbReference>
<dbReference type="EMBL" id="LSFM01000022">
    <property type="protein sequence ID" value="OBY64619.1"/>
    <property type="molecule type" value="Genomic_DNA"/>
</dbReference>
<reference evidence="7" key="1">
    <citation type="submission" date="2016-02" db="EMBL/GenBank/DDBJ databases">
        <authorList>
            <person name="Shin S.-K."/>
            <person name="Yi H."/>
            <person name="Kim E."/>
        </authorList>
    </citation>
    <scope>NUCLEOTIDE SEQUENCE [LARGE SCALE GENOMIC DNA]</scope>
    <source>
        <strain evidence="7">LPB0003</strain>
    </source>
</reference>
<dbReference type="Gene3D" id="1.10.760.10">
    <property type="entry name" value="Cytochrome c-like domain"/>
    <property type="match status" value="1"/>
</dbReference>
<keyword evidence="2 4" id="KW-0479">Metal-binding</keyword>
<feature type="domain" description="Cytochrome c" evidence="5">
    <location>
        <begin position="22"/>
        <end position="110"/>
    </location>
</feature>
<dbReference type="AlphaFoldDB" id="A0A1B8TYQ6"/>
<dbReference type="PROSITE" id="PS51007">
    <property type="entry name" value="CYTC"/>
    <property type="match status" value="1"/>
</dbReference>
<accession>A0A1B8TYQ6</accession>
<dbReference type="PANTHER" id="PTHR35008">
    <property type="entry name" value="BLL4482 PROTEIN-RELATED"/>
    <property type="match status" value="1"/>
</dbReference>